<keyword evidence="7 10" id="KW-0460">Magnesium</keyword>
<dbReference type="Gene3D" id="3.10.520.10">
    <property type="entry name" value="ApbE-like domains"/>
    <property type="match status" value="1"/>
</dbReference>
<evidence type="ECO:0000256" key="1">
    <source>
        <dbReference type="ARBA" id="ARBA00011955"/>
    </source>
</evidence>
<evidence type="ECO:0000256" key="9">
    <source>
        <dbReference type="ARBA" id="ARBA00048540"/>
    </source>
</evidence>
<dbReference type="Proteomes" id="UP000070355">
    <property type="component" value="Unassembled WGS sequence"/>
</dbReference>
<evidence type="ECO:0000256" key="8">
    <source>
        <dbReference type="ARBA" id="ARBA00031306"/>
    </source>
</evidence>
<dbReference type="RefSeq" id="WP_060913568.1">
    <property type="nucleotide sequence ID" value="NZ_KQ959925.1"/>
</dbReference>
<dbReference type="GO" id="GO:0046872">
    <property type="term" value="F:metal ion binding"/>
    <property type="evidence" value="ECO:0007669"/>
    <property type="project" value="UniProtKB-UniRule"/>
</dbReference>
<dbReference type="AlphaFoldDB" id="A0A134A5V7"/>
<comment type="similarity">
    <text evidence="10">Belongs to the ApbE family.</text>
</comment>
<dbReference type="InterPro" id="IPR024932">
    <property type="entry name" value="ApbE"/>
</dbReference>
<evidence type="ECO:0000313" key="13">
    <source>
        <dbReference type="Proteomes" id="UP000070355"/>
    </source>
</evidence>
<dbReference type="PIRSF" id="PIRSF006268">
    <property type="entry name" value="ApbE"/>
    <property type="match status" value="1"/>
</dbReference>
<protein>
    <recommendedName>
        <fullName evidence="2 10">FAD:protein FMN transferase</fullName>
        <ecNumber evidence="1 10">2.7.1.180</ecNumber>
    </recommendedName>
    <alternativeName>
        <fullName evidence="8 10">Flavin transferase</fullName>
    </alternativeName>
</protein>
<keyword evidence="5 10" id="KW-0479">Metal-binding</keyword>
<dbReference type="SUPFAM" id="SSF143631">
    <property type="entry name" value="ApbE-like"/>
    <property type="match status" value="1"/>
</dbReference>
<gene>
    <name evidence="12" type="ORF">HMPREF3186_00273</name>
</gene>
<sequence length="311" mass="34761">MELRRKSLKLMGSHIDILIFDSVDAETILDDAVEMLKVYEHRFSANDDSSELMEVNHNAGVKAIKVHPDLFDLIKIGKNHSCASNSFLNIAIGPIVQTWRIGFKDVKVPTKQEIDNLLEITDPNQIILNEEEQSVYLARKGMAINLGALAKGYIADFMIEYLKKRGVDAGLINLGGNVLAFGDAKHNQDLMWRIGIQNPVETRGNHLFTIGIKNQSVVTSGIYERNHTENGKTYHHILNPKTGYPVETNVAGLSIISRKSVDGEIWTTRLFGKDIKDILEEVNNLPDIECVIVTTEGKVYYTSGVLDKIIC</sequence>
<feature type="binding site" evidence="11">
    <location>
        <position position="148"/>
    </location>
    <ligand>
        <name>Mg(2+)</name>
        <dbReference type="ChEBI" id="CHEBI:18420"/>
    </ligand>
</feature>
<evidence type="ECO:0000256" key="4">
    <source>
        <dbReference type="ARBA" id="ARBA00022679"/>
    </source>
</evidence>
<dbReference type="OrthoDB" id="9778595at2"/>
<evidence type="ECO:0000256" key="10">
    <source>
        <dbReference type="PIRNR" id="PIRNR006268"/>
    </source>
</evidence>
<proteinExistence type="inferred from homology"/>
<evidence type="ECO:0000256" key="3">
    <source>
        <dbReference type="ARBA" id="ARBA00022630"/>
    </source>
</evidence>
<dbReference type="PANTHER" id="PTHR30040">
    <property type="entry name" value="THIAMINE BIOSYNTHESIS LIPOPROTEIN APBE"/>
    <property type="match status" value="1"/>
</dbReference>
<comment type="catalytic activity">
    <reaction evidence="9 10">
        <text>L-threonyl-[protein] + FAD = FMN-L-threonyl-[protein] + AMP + H(+)</text>
        <dbReference type="Rhea" id="RHEA:36847"/>
        <dbReference type="Rhea" id="RHEA-COMP:11060"/>
        <dbReference type="Rhea" id="RHEA-COMP:11061"/>
        <dbReference type="ChEBI" id="CHEBI:15378"/>
        <dbReference type="ChEBI" id="CHEBI:30013"/>
        <dbReference type="ChEBI" id="CHEBI:57692"/>
        <dbReference type="ChEBI" id="CHEBI:74257"/>
        <dbReference type="ChEBI" id="CHEBI:456215"/>
        <dbReference type="EC" id="2.7.1.180"/>
    </reaction>
</comment>
<name>A0A134A5V7_9BACL</name>
<dbReference type="EC" id="2.7.1.180" evidence="1 10"/>
<feature type="binding site" evidence="11">
    <location>
        <position position="268"/>
    </location>
    <ligand>
        <name>Mg(2+)</name>
        <dbReference type="ChEBI" id="CHEBI:18420"/>
    </ligand>
</feature>
<keyword evidence="3 10" id="KW-0285">Flavoprotein</keyword>
<dbReference type="GO" id="GO:0016740">
    <property type="term" value="F:transferase activity"/>
    <property type="evidence" value="ECO:0007669"/>
    <property type="project" value="UniProtKB-UniRule"/>
</dbReference>
<evidence type="ECO:0000313" key="12">
    <source>
        <dbReference type="EMBL" id="KXB63087.1"/>
    </source>
</evidence>
<dbReference type="PANTHER" id="PTHR30040:SF2">
    <property type="entry name" value="FAD:PROTEIN FMN TRANSFERASE"/>
    <property type="match status" value="1"/>
</dbReference>
<evidence type="ECO:0000256" key="7">
    <source>
        <dbReference type="ARBA" id="ARBA00022842"/>
    </source>
</evidence>
<comment type="cofactor">
    <cofactor evidence="11">
        <name>Mg(2+)</name>
        <dbReference type="ChEBI" id="CHEBI:18420"/>
    </cofactor>
    <cofactor evidence="11">
        <name>Mn(2+)</name>
        <dbReference type="ChEBI" id="CHEBI:29035"/>
    </cofactor>
    <text evidence="11">Magnesium. Can also use manganese.</text>
</comment>
<dbReference type="InterPro" id="IPR003374">
    <property type="entry name" value="ApbE-like_sf"/>
</dbReference>
<comment type="caution">
    <text evidence="12">The sequence shown here is derived from an EMBL/GenBank/DDBJ whole genome shotgun (WGS) entry which is preliminary data.</text>
</comment>
<dbReference type="STRING" id="1379.HMPREF3186_00273"/>
<dbReference type="PATRIC" id="fig|1379.3.peg.269"/>
<evidence type="ECO:0000256" key="6">
    <source>
        <dbReference type="ARBA" id="ARBA00022827"/>
    </source>
</evidence>
<dbReference type="Pfam" id="PF02424">
    <property type="entry name" value="ApbE"/>
    <property type="match status" value="1"/>
</dbReference>
<reference evidence="13" key="1">
    <citation type="submission" date="2016-01" db="EMBL/GenBank/DDBJ databases">
        <authorList>
            <person name="Mitreva M."/>
            <person name="Pepin K.H."/>
            <person name="Mihindukulasuriya K.A."/>
            <person name="Fulton R."/>
            <person name="Fronick C."/>
            <person name="O'Laughlin M."/>
            <person name="Miner T."/>
            <person name="Herter B."/>
            <person name="Rosa B.A."/>
            <person name="Cordes M."/>
            <person name="Tomlinson C."/>
            <person name="Wollam A."/>
            <person name="Palsikar V.B."/>
            <person name="Mardis E.R."/>
            <person name="Wilson R.K."/>
        </authorList>
    </citation>
    <scope>NUCLEOTIDE SEQUENCE [LARGE SCALE GENOMIC DNA]</scope>
    <source>
        <strain evidence="13">DNF01167</strain>
    </source>
</reference>
<accession>A0A134A5V7</accession>
<organism evidence="12 13">
    <name type="scientific">Gemella haemolysans</name>
    <dbReference type="NCBI Taxonomy" id="1379"/>
    <lineage>
        <taxon>Bacteria</taxon>
        <taxon>Bacillati</taxon>
        <taxon>Bacillota</taxon>
        <taxon>Bacilli</taxon>
        <taxon>Bacillales</taxon>
        <taxon>Gemellaceae</taxon>
        <taxon>Gemella</taxon>
    </lineage>
</organism>
<evidence type="ECO:0000256" key="2">
    <source>
        <dbReference type="ARBA" id="ARBA00016337"/>
    </source>
</evidence>
<keyword evidence="4 10" id="KW-0808">Transferase</keyword>
<keyword evidence="6 10" id="KW-0274">FAD</keyword>
<dbReference type="EMBL" id="LSDC01000018">
    <property type="protein sequence ID" value="KXB63087.1"/>
    <property type="molecule type" value="Genomic_DNA"/>
</dbReference>
<evidence type="ECO:0000256" key="11">
    <source>
        <dbReference type="PIRSR" id="PIRSR006268-2"/>
    </source>
</evidence>
<evidence type="ECO:0000256" key="5">
    <source>
        <dbReference type="ARBA" id="ARBA00022723"/>
    </source>
</evidence>